<reference evidence="2 3" key="1">
    <citation type="submission" date="2020-12" db="EMBL/GenBank/DDBJ databases">
        <title>Concerted genomic and epigenomic changes stabilize Arabidopsis allopolyploids.</title>
        <authorList>
            <person name="Chen Z."/>
        </authorList>
    </citation>
    <scope>NUCLEOTIDE SEQUENCE [LARGE SCALE GENOMIC DNA]</scope>
    <source>
        <strain evidence="2">Allo738</strain>
        <tissue evidence="2">Leaf</tissue>
    </source>
</reference>
<accession>A0A8T2BJK3</accession>
<evidence type="ECO:0000313" key="2">
    <source>
        <dbReference type="EMBL" id="KAG7587597.1"/>
    </source>
</evidence>
<dbReference type="EMBL" id="JAEFBK010000007">
    <property type="protein sequence ID" value="KAG7587597.1"/>
    <property type="molecule type" value="Genomic_DNA"/>
</dbReference>
<proteinExistence type="predicted"/>
<feature type="transmembrane region" description="Helical" evidence="1">
    <location>
        <begin position="68"/>
        <end position="91"/>
    </location>
</feature>
<keyword evidence="1" id="KW-0812">Transmembrane</keyword>
<organism evidence="2 3">
    <name type="scientific">Arabidopsis thaliana x Arabidopsis arenosa</name>
    <dbReference type="NCBI Taxonomy" id="1240361"/>
    <lineage>
        <taxon>Eukaryota</taxon>
        <taxon>Viridiplantae</taxon>
        <taxon>Streptophyta</taxon>
        <taxon>Embryophyta</taxon>
        <taxon>Tracheophyta</taxon>
        <taxon>Spermatophyta</taxon>
        <taxon>Magnoliopsida</taxon>
        <taxon>eudicotyledons</taxon>
        <taxon>Gunneridae</taxon>
        <taxon>Pentapetalae</taxon>
        <taxon>rosids</taxon>
        <taxon>malvids</taxon>
        <taxon>Brassicales</taxon>
        <taxon>Brassicaceae</taxon>
        <taxon>Camelineae</taxon>
        <taxon>Arabidopsis</taxon>
    </lineage>
</organism>
<evidence type="ECO:0000256" key="1">
    <source>
        <dbReference type="SAM" id="Phobius"/>
    </source>
</evidence>
<name>A0A8T2BJK3_9BRAS</name>
<protein>
    <submittedName>
        <fullName evidence="2">Uncharacterized protein</fullName>
    </submittedName>
</protein>
<keyword evidence="1" id="KW-0472">Membrane</keyword>
<keyword evidence="3" id="KW-1185">Reference proteome</keyword>
<dbReference type="Proteomes" id="UP000694240">
    <property type="component" value="Chromosome 7"/>
</dbReference>
<sequence>MKIDVGGSAAVLGAAKAIGQIKPPGVEAAPKPPPAMYYITEGMKVGRCIFAIVTLSKRNLNIAPEAGYVTYSQASVSVFTCLFSVFFFHYLPSLSYFQKYKQALKSITSEVLFYFVYLLHYDYERH</sequence>
<evidence type="ECO:0000313" key="3">
    <source>
        <dbReference type="Proteomes" id="UP000694240"/>
    </source>
</evidence>
<comment type="caution">
    <text evidence="2">The sequence shown here is derived from an EMBL/GenBank/DDBJ whole genome shotgun (WGS) entry which is preliminary data.</text>
</comment>
<dbReference type="AlphaFoldDB" id="A0A8T2BJK3"/>
<gene>
    <name evidence="2" type="ORF">ISN45_Aa02g027630</name>
</gene>
<keyword evidence="1" id="KW-1133">Transmembrane helix</keyword>